<dbReference type="RefSeq" id="WP_124951686.1">
    <property type="nucleotide sequence ID" value="NZ_RRCM01000001.1"/>
</dbReference>
<evidence type="ECO:0000313" key="2">
    <source>
        <dbReference type="Proteomes" id="UP000276982"/>
    </source>
</evidence>
<dbReference type="EMBL" id="RRCM01000001">
    <property type="protein sequence ID" value="RRJ16343.1"/>
    <property type="molecule type" value="Genomic_DNA"/>
</dbReference>
<dbReference type="Proteomes" id="UP000276982">
    <property type="component" value="Unassembled WGS sequence"/>
</dbReference>
<name>A0A3P3Q7F2_9FIRM</name>
<organism evidence="1 2">
    <name type="scientific">Lachnoanaerobaculum orale</name>
    <dbReference type="NCBI Taxonomy" id="979627"/>
    <lineage>
        <taxon>Bacteria</taxon>
        <taxon>Bacillati</taxon>
        <taxon>Bacillota</taxon>
        <taxon>Clostridia</taxon>
        <taxon>Lachnospirales</taxon>
        <taxon>Lachnospiraceae</taxon>
        <taxon>Lachnoanaerobaculum</taxon>
    </lineage>
</organism>
<accession>A0A3P3Q7F2</accession>
<proteinExistence type="predicted"/>
<keyword evidence="2" id="KW-1185">Reference proteome</keyword>
<sequence>MICEGRILQKSEGRKTSIGVRMWKILDAMNYNRRLMIGKRDYDIILSKEDSEYDFFDKKDPAPMIQIYSYVDIKEIFLRKSRKQGLETFFRFPDMIGKELIILEIVHRYMEEYPNTAFYVDNGYTFRKHNIDAIYNMPEPDVGWIYKNPDKYKKESKH</sequence>
<dbReference type="AlphaFoldDB" id="A0A3P3Q7F2"/>
<protein>
    <submittedName>
        <fullName evidence="1">Uncharacterized protein</fullName>
    </submittedName>
</protein>
<comment type="caution">
    <text evidence="1">The sequence shown here is derived from an EMBL/GenBank/DDBJ whole genome shotgun (WGS) entry which is preliminary data.</text>
</comment>
<reference evidence="1 2" key="1">
    <citation type="submission" date="2018-11" db="EMBL/GenBank/DDBJ databases">
        <title>Genome sequencing of Lachnoanaerobaculum orale DSM 24553T.</title>
        <authorList>
            <person name="Kook J.-K."/>
            <person name="Park S.-N."/>
            <person name="Lim Y.K."/>
        </authorList>
    </citation>
    <scope>NUCLEOTIDE SEQUENCE [LARGE SCALE GENOMIC DNA]</scope>
    <source>
        <strain evidence="1 2">DSM 24553</strain>
    </source>
</reference>
<gene>
    <name evidence="1" type="ORF">EHW90_04925</name>
</gene>
<evidence type="ECO:0000313" key="1">
    <source>
        <dbReference type="EMBL" id="RRJ16343.1"/>
    </source>
</evidence>